<reference evidence="2 3" key="1">
    <citation type="journal article" date="2024" name="Ann. Entomol. Soc. Am.">
        <title>Genomic analyses of the southern and eastern yellowjacket wasps (Hymenoptera: Vespidae) reveal evolutionary signatures of social life.</title>
        <authorList>
            <person name="Catto M.A."/>
            <person name="Caine P.B."/>
            <person name="Orr S.E."/>
            <person name="Hunt B.G."/>
            <person name="Goodisman M.A.D."/>
        </authorList>
    </citation>
    <scope>NUCLEOTIDE SEQUENCE [LARGE SCALE GENOMIC DNA]</scope>
    <source>
        <strain evidence="2">232</strain>
        <tissue evidence="2">Head and thorax</tissue>
    </source>
</reference>
<gene>
    <name evidence="2" type="ORF">V1477_018411</name>
</gene>
<sequence length="60" mass="6776">MAVTTGRCNLGVANIPDQKDHRTIDDDDDDDNVNDDNDDNVDDNDYIDKDNDYDDSNVLN</sequence>
<protein>
    <submittedName>
        <fullName evidence="2">Uncharacterized protein</fullName>
    </submittedName>
</protein>
<evidence type="ECO:0000313" key="3">
    <source>
        <dbReference type="Proteomes" id="UP001607303"/>
    </source>
</evidence>
<dbReference type="Proteomes" id="UP001607303">
    <property type="component" value="Unassembled WGS sequence"/>
</dbReference>
<keyword evidence="3" id="KW-1185">Reference proteome</keyword>
<name>A0ABD2AWL8_VESMC</name>
<feature type="region of interest" description="Disordered" evidence="1">
    <location>
        <begin position="1"/>
        <end position="60"/>
    </location>
</feature>
<organism evidence="2 3">
    <name type="scientific">Vespula maculifrons</name>
    <name type="common">Eastern yellow jacket</name>
    <name type="synonym">Wasp</name>
    <dbReference type="NCBI Taxonomy" id="7453"/>
    <lineage>
        <taxon>Eukaryota</taxon>
        <taxon>Metazoa</taxon>
        <taxon>Ecdysozoa</taxon>
        <taxon>Arthropoda</taxon>
        <taxon>Hexapoda</taxon>
        <taxon>Insecta</taxon>
        <taxon>Pterygota</taxon>
        <taxon>Neoptera</taxon>
        <taxon>Endopterygota</taxon>
        <taxon>Hymenoptera</taxon>
        <taxon>Apocrita</taxon>
        <taxon>Aculeata</taxon>
        <taxon>Vespoidea</taxon>
        <taxon>Vespidae</taxon>
        <taxon>Vespinae</taxon>
        <taxon>Vespula</taxon>
    </lineage>
</organism>
<accession>A0ABD2AWL8</accession>
<dbReference type="EMBL" id="JAYRBN010000111">
    <property type="protein sequence ID" value="KAL2725006.1"/>
    <property type="molecule type" value="Genomic_DNA"/>
</dbReference>
<comment type="caution">
    <text evidence="2">The sequence shown here is derived from an EMBL/GenBank/DDBJ whole genome shotgun (WGS) entry which is preliminary data.</text>
</comment>
<proteinExistence type="predicted"/>
<feature type="compositionally biased region" description="Acidic residues" evidence="1">
    <location>
        <begin position="25"/>
        <end position="60"/>
    </location>
</feature>
<dbReference type="AlphaFoldDB" id="A0ABD2AWL8"/>
<evidence type="ECO:0000256" key="1">
    <source>
        <dbReference type="SAM" id="MobiDB-lite"/>
    </source>
</evidence>
<evidence type="ECO:0000313" key="2">
    <source>
        <dbReference type="EMBL" id="KAL2725006.1"/>
    </source>
</evidence>